<feature type="domain" description="SHSP" evidence="3">
    <location>
        <begin position="38"/>
        <end position="150"/>
    </location>
</feature>
<sequence>MYESMLSFPGSLFGEFDRLRREMNDIFGTAGLPASIRSVAPGSYPALNIGNTPTSVEVYAFAPGLDASKIEVSLDRGVLTLAGERSPDLPQPEGKATVYTRERVGGKFKRAISLPQDIDPSRVSATYRDGVLRVSVARRESAQPRRIAVQ</sequence>
<comment type="caution">
    <text evidence="4">The sequence shown here is derived from an EMBL/GenBank/DDBJ whole genome shotgun (WGS) entry which is preliminary data.</text>
</comment>
<evidence type="ECO:0000313" key="4">
    <source>
        <dbReference type="EMBL" id="MCM5679491.1"/>
    </source>
</evidence>
<evidence type="ECO:0000256" key="1">
    <source>
        <dbReference type="PROSITE-ProRule" id="PRU00285"/>
    </source>
</evidence>
<dbReference type="Proteomes" id="UP001165541">
    <property type="component" value="Unassembled WGS sequence"/>
</dbReference>
<dbReference type="EMBL" id="JAMKFE010000004">
    <property type="protein sequence ID" value="MCM5679491.1"/>
    <property type="molecule type" value="Genomic_DNA"/>
</dbReference>
<dbReference type="RefSeq" id="WP_251777699.1">
    <property type="nucleotide sequence ID" value="NZ_JAMKFE010000004.1"/>
</dbReference>
<dbReference type="PROSITE" id="PS01031">
    <property type="entry name" value="SHSP"/>
    <property type="match status" value="1"/>
</dbReference>
<dbReference type="Pfam" id="PF00011">
    <property type="entry name" value="HSP20"/>
    <property type="match status" value="1"/>
</dbReference>
<dbReference type="PANTHER" id="PTHR11527">
    <property type="entry name" value="HEAT-SHOCK PROTEIN 20 FAMILY MEMBER"/>
    <property type="match status" value="1"/>
</dbReference>
<dbReference type="InterPro" id="IPR031107">
    <property type="entry name" value="Small_HSP"/>
</dbReference>
<evidence type="ECO:0000313" key="5">
    <source>
        <dbReference type="Proteomes" id="UP001165541"/>
    </source>
</evidence>
<accession>A0ABT0YL82</accession>
<proteinExistence type="inferred from homology"/>
<protein>
    <submittedName>
        <fullName evidence="4">Hsp20/alpha crystallin family protein</fullName>
    </submittedName>
</protein>
<evidence type="ECO:0000259" key="3">
    <source>
        <dbReference type="PROSITE" id="PS01031"/>
    </source>
</evidence>
<dbReference type="SUPFAM" id="SSF49764">
    <property type="entry name" value="HSP20-like chaperones"/>
    <property type="match status" value="1"/>
</dbReference>
<dbReference type="Gene3D" id="2.60.40.790">
    <property type="match status" value="1"/>
</dbReference>
<keyword evidence="5" id="KW-1185">Reference proteome</keyword>
<evidence type="ECO:0000256" key="2">
    <source>
        <dbReference type="RuleBase" id="RU003616"/>
    </source>
</evidence>
<name>A0ABT0YL82_9BURK</name>
<dbReference type="CDD" id="cd06464">
    <property type="entry name" value="ACD_sHsps-like"/>
    <property type="match status" value="1"/>
</dbReference>
<reference evidence="4" key="1">
    <citation type="submission" date="2022-05" db="EMBL/GenBank/DDBJ databases">
        <title>Schlegelella sp. nov., isolated from mangrove soil.</title>
        <authorList>
            <person name="Liu Y."/>
            <person name="Ge X."/>
            <person name="Liu W."/>
        </authorList>
    </citation>
    <scope>NUCLEOTIDE SEQUENCE</scope>
    <source>
        <strain evidence="4">S2-27</strain>
    </source>
</reference>
<comment type="similarity">
    <text evidence="1 2">Belongs to the small heat shock protein (HSP20) family.</text>
</comment>
<dbReference type="InterPro" id="IPR008978">
    <property type="entry name" value="HSP20-like_chaperone"/>
</dbReference>
<gene>
    <name evidence="4" type="ORF">M8A51_08100</name>
</gene>
<organism evidence="4 5">
    <name type="scientific">Caldimonas mangrovi</name>
    <dbReference type="NCBI Taxonomy" id="2944811"/>
    <lineage>
        <taxon>Bacteria</taxon>
        <taxon>Pseudomonadati</taxon>
        <taxon>Pseudomonadota</taxon>
        <taxon>Betaproteobacteria</taxon>
        <taxon>Burkholderiales</taxon>
        <taxon>Sphaerotilaceae</taxon>
        <taxon>Caldimonas</taxon>
    </lineage>
</organism>
<dbReference type="InterPro" id="IPR002068">
    <property type="entry name" value="A-crystallin/Hsp20_dom"/>
</dbReference>